<feature type="region of interest" description="Disordered" evidence="1">
    <location>
        <begin position="75"/>
        <end position="135"/>
    </location>
</feature>
<dbReference type="AlphaFoldDB" id="A0A6B0S159"/>
<evidence type="ECO:0000313" key="2">
    <source>
        <dbReference type="EMBL" id="MXQ95632.1"/>
    </source>
</evidence>
<feature type="compositionally biased region" description="Basic and acidic residues" evidence="1">
    <location>
        <begin position="75"/>
        <end position="92"/>
    </location>
</feature>
<evidence type="ECO:0000313" key="3">
    <source>
        <dbReference type="Proteomes" id="UP000322234"/>
    </source>
</evidence>
<dbReference type="EMBL" id="VBQZ03000141">
    <property type="protein sequence ID" value="MXQ95632.1"/>
    <property type="molecule type" value="Genomic_DNA"/>
</dbReference>
<sequence length="135" mass="14154">MSVLSPCVDGAEVQRLQEGPPGFGEEGGPALLVIKNKAVPFTPSSKTLGAHLDLPGPGPLEPAALAAQCRHEALSEDRAGRGHLDQRRREQKMQGLLLEGPVSKSTSIRQSRTSSPPDCLRAAGSINMPIKGSAL</sequence>
<protein>
    <submittedName>
        <fullName evidence="2">Uncharacterized protein</fullName>
    </submittedName>
</protein>
<organism evidence="2 3">
    <name type="scientific">Bos mutus</name>
    <name type="common">wild yak</name>
    <dbReference type="NCBI Taxonomy" id="72004"/>
    <lineage>
        <taxon>Eukaryota</taxon>
        <taxon>Metazoa</taxon>
        <taxon>Chordata</taxon>
        <taxon>Craniata</taxon>
        <taxon>Vertebrata</taxon>
        <taxon>Euteleostomi</taxon>
        <taxon>Mammalia</taxon>
        <taxon>Eutheria</taxon>
        <taxon>Laurasiatheria</taxon>
        <taxon>Artiodactyla</taxon>
        <taxon>Ruminantia</taxon>
        <taxon>Pecora</taxon>
        <taxon>Bovidae</taxon>
        <taxon>Bovinae</taxon>
        <taxon>Bos</taxon>
    </lineage>
</organism>
<gene>
    <name evidence="2" type="ORF">E5288_WYG009340</name>
</gene>
<dbReference type="Proteomes" id="UP000322234">
    <property type="component" value="Unassembled WGS sequence"/>
</dbReference>
<reference evidence="2" key="1">
    <citation type="submission" date="2019-10" db="EMBL/GenBank/DDBJ databases">
        <title>The sequence and de novo assembly of the wild yak genome.</title>
        <authorList>
            <person name="Liu Y."/>
        </authorList>
    </citation>
    <scope>NUCLEOTIDE SEQUENCE [LARGE SCALE GENOMIC DNA]</scope>
    <source>
        <strain evidence="2">WY2019</strain>
    </source>
</reference>
<proteinExistence type="predicted"/>
<name>A0A6B0S159_9CETA</name>
<accession>A0A6B0S159</accession>
<feature type="compositionally biased region" description="Polar residues" evidence="1">
    <location>
        <begin position="103"/>
        <end position="116"/>
    </location>
</feature>
<comment type="caution">
    <text evidence="2">The sequence shown here is derived from an EMBL/GenBank/DDBJ whole genome shotgun (WGS) entry which is preliminary data.</text>
</comment>
<keyword evidence="3" id="KW-1185">Reference proteome</keyword>
<evidence type="ECO:0000256" key="1">
    <source>
        <dbReference type="SAM" id="MobiDB-lite"/>
    </source>
</evidence>